<reference evidence="1" key="2">
    <citation type="submission" date="2021-09" db="EMBL/GenBank/DDBJ databases">
        <authorList>
            <person name="Gilroy R."/>
        </authorList>
    </citation>
    <scope>NUCLEOTIDE SEQUENCE</scope>
    <source>
        <strain evidence="1">7886</strain>
    </source>
</reference>
<dbReference type="Proteomes" id="UP000747013">
    <property type="component" value="Unassembled WGS sequence"/>
</dbReference>
<comment type="caution">
    <text evidence="1">The sequence shown here is derived from an EMBL/GenBank/DDBJ whole genome shotgun (WGS) entry which is preliminary data.</text>
</comment>
<dbReference type="AlphaFoldDB" id="A0A921HRD3"/>
<sequence length="70" mass="7962">DLESITALNDSLIDYKGSILFASHDHQFIQTVANRLIYLTADGAVDRSDTTYDEFRNNEQVQAQINELDK</sequence>
<accession>A0A921HRD3</accession>
<dbReference type="InterPro" id="IPR027417">
    <property type="entry name" value="P-loop_NTPase"/>
</dbReference>
<dbReference type="EMBL" id="DYWC01000088">
    <property type="protein sequence ID" value="HJF86541.1"/>
    <property type="molecule type" value="Genomic_DNA"/>
</dbReference>
<organism evidence="1 2">
    <name type="scientific">Companilactobacillus farciminis</name>
    <dbReference type="NCBI Taxonomy" id="1612"/>
    <lineage>
        <taxon>Bacteria</taxon>
        <taxon>Bacillati</taxon>
        <taxon>Bacillota</taxon>
        <taxon>Bacilli</taxon>
        <taxon>Lactobacillales</taxon>
        <taxon>Lactobacillaceae</taxon>
        <taxon>Companilactobacillus</taxon>
    </lineage>
</organism>
<protein>
    <submittedName>
        <fullName evidence="1">ABC-F family ATPase</fullName>
    </submittedName>
</protein>
<evidence type="ECO:0000313" key="1">
    <source>
        <dbReference type="EMBL" id="HJF86541.1"/>
    </source>
</evidence>
<evidence type="ECO:0000313" key="2">
    <source>
        <dbReference type="Proteomes" id="UP000747013"/>
    </source>
</evidence>
<name>A0A921HRD3_9LACO</name>
<dbReference type="PANTHER" id="PTHR42855">
    <property type="entry name" value="ABC TRANSPORTER ATP-BINDING SUBUNIT"/>
    <property type="match status" value="1"/>
</dbReference>
<proteinExistence type="predicted"/>
<dbReference type="PANTHER" id="PTHR42855:SF2">
    <property type="entry name" value="DRUG RESISTANCE ABC TRANSPORTER,ATP-BINDING PROTEIN"/>
    <property type="match status" value="1"/>
</dbReference>
<gene>
    <name evidence="1" type="ORF">K8V88_03800</name>
</gene>
<dbReference type="Gene3D" id="3.40.50.300">
    <property type="entry name" value="P-loop containing nucleotide triphosphate hydrolases"/>
    <property type="match status" value="1"/>
</dbReference>
<dbReference type="SUPFAM" id="SSF52540">
    <property type="entry name" value="P-loop containing nucleoside triphosphate hydrolases"/>
    <property type="match status" value="1"/>
</dbReference>
<reference evidence="1" key="1">
    <citation type="journal article" date="2021" name="PeerJ">
        <title>Extensive microbial diversity within the chicken gut microbiome revealed by metagenomics and culture.</title>
        <authorList>
            <person name="Gilroy R."/>
            <person name="Ravi A."/>
            <person name="Getino M."/>
            <person name="Pursley I."/>
            <person name="Horton D.L."/>
            <person name="Alikhan N.F."/>
            <person name="Baker D."/>
            <person name="Gharbi K."/>
            <person name="Hall N."/>
            <person name="Watson M."/>
            <person name="Adriaenssens E.M."/>
            <person name="Foster-Nyarko E."/>
            <person name="Jarju S."/>
            <person name="Secka A."/>
            <person name="Antonio M."/>
            <person name="Oren A."/>
            <person name="Chaudhuri R.R."/>
            <person name="La Ragione R."/>
            <person name="Hildebrand F."/>
            <person name="Pallen M.J."/>
        </authorList>
    </citation>
    <scope>NUCLEOTIDE SEQUENCE</scope>
    <source>
        <strain evidence="1">7886</strain>
    </source>
</reference>
<dbReference type="InterPro" id="IPR051309">
    <property type="entry name" value="ABCF_ATPase"/>
</dbReference>
<feature type="non-terminal residue" evidence="1">
    <location>
        <position position="1"/>
    </location>
</feature>